<dbReference type="AlphaFoldDB" id="A0A645HL55"/>
<dbReference type="EMBL" id="VSSQ01095700">
    <property type="protein sequence ID" value="MPN39721.1"/>
    <property type="molecule type" value="Genomic_DNA"/>
</dbReference>
<accession>A0A645HL55</accession>
<protein>
    <submittedName>
        <fullName evidence="1">Uncharacterized protein</fullName>
    </submittedName>
</protein>
<sequence length="199" mass="20875">MRHVSLSLSKSVRCVPSSSCDSARIVALWRIICMAPCLSYGTTTSSFTCVLASASSIACRRESIPALLTALMATPPLRGFASGLSILLYTSILGVSSAPREPKTSSTTRICTSKYSLELSTTCSTRSASFTSSSVERNALTRSCGSLLMNPTVSLKRHSVPFGSVILRTIGSSVAKSLSSASASAPESRLSRVDLPALV</sequence>
<gene>
    <name evidence="1" type="ORF">SDC9_187250</name>
</gene>
<reference evidence="1" key="1">
    <citation type="submission" date="2019-08" db="EMBL/GenBank/DDBJ databases">
        <authorList>
            <person name="Kucharzyk K."/>
            <person name="Murdoch R.W."/>
            <person name="Higgins S."/>
            <person name="Loffler F."/>
        </authorList>
    </citation>
    <scope>NUCLEOTIDE SEQUENCE</scope>
</reference>
<organism evidence="1">
    <name type="scientific">bioreactor metagenome</name>
    <dbReference type="NCBI Taxonomy" id="1076179"/>
    <lineage>
        <taxon>unclassified sequences</taxon>
        <taxon>metagenomes</taxon>
        <taxon>ecological metagenomes</taxon>
    </lineage>
</organism>
<evidence type="ECO:0000313" key="1">
    <source>
        <dbReference type="EMBL" id="MPN39721.1"/>
    </source>
</evidence>
<comment type="caution">
    <text evidence="1">The sequence shown here is derived from an EMBL/GenBank/DDBJ whole genome shotgun (WGS) entry which is preliminary data.</text>
</comment>
<name>A0A645HL55_9ZZZZ</name>
<proteinExistence type="predicted"/>